<dbReference type="AlphaFoldDB" id="A0AAE0Z625"/>
<keyword evidence="2" id="KW-1185">Reference proteome</keyword>
<proteinExistence type="predicted"/>
<accession>A0AAE0Z625</accession>
<evidence type="ECO:0000313" key="2">
    <source>
        <dbReference type="Proteomes" id="UP001283361"/>
    </source>
</evidence>
<name>A0AAE0Z625_9GAST</name>
<reference evidence="1" key="1">
    <citation type="journal article" date="2023" name="G3 (Bethesda)">
        <title>A reference genome for the long-term kleptoplast-retaining sea slug Elysia crispata morphotype clarki.</title>
        <authorList>
            <person name="Eastman K.E."/>
            <person name="Pendleton A.L."/>
            <person name="Shaikh M.A."/>
            <person name="Suttiyut T."/>
            <person name="Ogas R."/>
            <person name="Tomko P."/>
            <person name="Gavelis G."/>
            <person name="Widhalm J.R."/>
            <person name="Wisecaver J.H."/>
        </authorList>
    </citation>
    <scope>NUCLEOTIDE SEQUENCE</scope>
    <source>
        <strain evidence="1">ECLA1</strain>
    </source>
</reference>
<sequence length="181" mass="19986">MELPGSSLTLTQKNMKIINEVLVSPQWVGRDQRPEKLYPTTQKEDYESVRTNALTLLAISRSVSVTHPLIQEYAKAEVVSACIPTGEGRGGHLISSACARLHSRLEETAHSYHKQTVALSTPRYSKVGARGGKISAVTVRSSRIGRRTEGENRISFALKTTGEDEPGRLYRLNLVVQRAQS</sequence>
<protein>
    <submittedName>
        <fullName evidence="1">Uncharacterized protein</fullName>
    </submittedName>
</protein>
<evidence type="ECO:0000313" key="1">
    <source>
        <dbReference type="EMBL" id="KAK3763315.1"/>
    </source>
</evidence>
<dbReference type="EMBL" id="JAWDGP010004573">
    <property type="protein sequence ID" value="KAK3763315.1"/>
    <property type="molecule type" value="Genomic_DNA"/>
</dbReference>
<organism evidence="1 2">
    <name type="scientific">Elysia crispata</name>
    <name type="common">lettuce slug</name>
    <dbReference type="NCBI Taxonomy" id="231223"/>
    <lineage>
        <taxon>Eukaryota</taxon>
        <taxon>Metazoa</taxon>
        <taxon>Spiralia</taxon>
        <taxon>Lophotrochozoa</taxon>
        <taxon>Mollusca</taxon>
        <taxon>Gastropoda</taxon>
        <taxon>Heterobranchia</taxon>
        <taxon>Euthyneura</taxon>
        <taxon>Panpulmonata</taxon>
        <taxon>Sacoglossa</taxon>
        <taxon>Placobranchoidea</taxon>
        <taxon>Plakobranchidae</taxon>
        <taxon>Elysia</taxon>
    </lineage>
</organism>
<dbReference type="Proteomes" id="UP001283361">
    <property type="component" value="Unassembled WGS sequence"/>
</dbReference>
<gene>
    <name evidence="1" type="ORF">RRG08_021138</name>
</gene>
<comment type="caution">
    <text evidence="1">The sequence shown here is derived from an EMBL/GenBank/DDBJ whole genome shotgun (WGS) entry which is preliminary data.</text>
</comment>